<reference evidence="2" key="1">
    <citation type="submission" date="2020-06" db="EMBL/GenBank/DDBJ databases">
        <authorList>
            <person name="Li T."/>
            <person name="Hu X."/>
            <person name="Zhang T."/>
            <person name="Song X."/>
            <person name="Zhang H."/>
            <person name="Dai N."/>
            <person name="Sheng W."/>
            <person name="Hou X."/>
            <person name="Wei L."/>
        </authorList>
    </citation>
    <scope>NUCLEOTIDE SEQUENCE</scope>
    <source>
        <strain evidence="2">3651</strain>
        <tissue evidence="2">Leaf</tissue>
    </source>
</reference>
<evidence type="ECO:0000313" key="2">
    <source>
        <dbReference type="EMBL" id="KAK4415562.1"/>
    </source>
</evidence>
<protein>
    <submittedName>
        <fullName evidence="2">Uncharacterized protein</fullName>
    </submittedName>
</protein>
<keyword evidence="3" id="KW-1185">Reference proteome</keyword>
<feature type="signal peptide" evidence="1">
    <location>
        <begin position="1"/>
        <end position="18"/>
    </location>
</feature>
<keyword evidence="1" id="KW-0732">Signal</keyword>
<name>A0AAE2CB19_9LAMI</name>
<comment type="caution">
    <text evidence="2">The sequence shown here is derived from an EMBL/GenBank/DDBJ whole genome shotgun (WGS) entry which is preliminary data.</text>
</comment>
<dbReference type="EMBL" id="JACGWO010000011">
    <property type="protein sequence ID" value="KAK4415562.1"/>
    <property type="molecule type" value="Genomic_DNA"/>
</dbReference>
<evidence type="ECO:0000313" key="3">
    <source>
        <dbReference type="Proteomes" id="UP001293254"/>
    </source>
</evidence>
<sequence length="196" mass="21256">MVVWLRSLTFTLLTGFNSQRMQYPPCGRALGPCARTRVHLGGSPVPRGGFAQGTLLTWVQFSADAISSLWPRTWPRDLGPGRPTLARGRISASSWADPVRPDPGAPRRLTSALRWLCPRLTSSADPSAPGPGLTSSRHHLELGSTWAAHQLEAVPNLGAPARAGLCPRLTSSRQSIRTWTWPRLPCSNYCALTTLG</sequence>
<accession>A0AAE2CB19</accession>
<organism evidence="2 3">
    <name type="scientific">Sesamum alatum</name>
    <dbReference type="NCBI Taxonomy" id="300844"/>
    <lineage>
        <taxon>Eukaryota</taxon>
        <taxon>Viridiplantae</taxon>
        <taxon>Streptophyta</taxon>
        <taxon>Embryophyta</taxon>
        <taxon>Tracheophyta</taxon>
        <taxon>Spermatophyta</taxon>
        <taxon>Magnoliopsida</taxon>
        <taxon>eudicotyledons</taxon>
        <taxon>Gunneridae</taxon>
        <taxon>Pentapetalae</taxon>
        <taxon>asterids</taxon>
        <taxon>lamiids</taxon>
        <taxon>Lamiales</taxon>
        <taxon>Pedaliaceae</taxon>
        <taxon>Sesamum</taxon>
    </lineage>
</organism>
<proteinExistence type="predicted"/>
<evidence type="ECO:0000256" key="1">
    <source>
        <dbReference type="SAM" id="SignalP"/>
    </source>
</evidence>
<reference evidence="2" key="2">
    <citation type="journal article" date="2024" name="Plant">
        <title>Genomic evolution and insights into agronomic trait innovations of Sesamum species.</title>
        <authorList>
            <person name="Miao H."/>
            <person name="Wang L."/>
            <person name="Qu L."/>
            <person name="Liu H."/>
            <person name="Sun Y."/>
            <person name="Le M."/>
            <person name="Wang Q."/>
            <person name="Wei S."/>
            <person name="Zheng Y."/>
            <person name="Lin W."/>
            <person name="Duan Y."/>
            <person name="Cao H."/>
            <person name="Xiong S."/>
            <person name="Wang X."/>
            <person name="Wei L."/>
            <person name="Li C."/>
            <person name="Ma Q."/>
            <person name="Ju M."/>
            <person name="Zhao R."/>
            <person name="Li G."/>
            <person name="Mu C."/>
            <person name="Tian Q."/>
            <person name="Mei H."/>
            <person name="Zhang T."/>
            <person name="Gao T."/>
            <person name="Zhang H."/>
        </authorList>
    </citation>
    <scope>NUCLEOTIDE SEQUENCE</scope>
    <source>
        <strain evidence="2">3651</strain>
    </source>
</reference>
<dbReference type="AlphaFoldDB" id="A0AAE2CB19"/>
<dbReference type="Proteomes" id="UP001293254">
    <property type="component" value="Unassembled WGS sequence"/>
</dbReference>
<gene>
    <name evidence="2" type="ORF">Salat_2663600</name>
</gene>
<feature type="chain" id="PRO_5042285081" evidence="1">
    <location>
        <begin position="19"/>
        <end position="196"/>
    </location>
</feature>